<feature type="transmembrane region" description="Helical" evidence="7">
    <location>
        <begin position="105"/>
        <end position="126"/>
    </location>
</feature>
<evidence type="ECO:0000313" key="9">
    <source>
        <dbReference type="EMBL" id="QFQ30692.2"/>
    </source>
</evidence>
<feature type="domain" description="Bacterial sugar transferase" evidence="8">
    <location>
        <begin position="297"/>
        <end position="478"/>
    </location>
</feature>
<evidence type="ECO:0000259" key="8">
    <source>
        <dbReference type="Pfam" id="PF02397"/>
    </source>
</evidence>
<dbReference type="Gene3D" id="3.40.50.720">
    <property type="entry name" value="NAD(P)-binding Rossmann-like Domain"/>
    <property type="match status" value="1"/>
</dbReference>
<dbReference type="PANTHER" id="PTHR30576:SF0">
    <property type="entry name" value="UNDECAPRENYL-PHOSPHATE N-ACETYLGALACTOSAMINYL 1-PHOSPHATE TRANSFERASE-RELATED"/>
    <property type="match status" value="1"/>
</dbReference>
<evidence type="ECO:0000256" key="2">
    <source>
        <dbReference type="ARBA" id="ARBA00006464"/>
    </source>
</evidence>
<evidence type="ECO:0000256" key="3">
    <source>
        <dbReference type="ARBA" id="ARBA00022679"/>
    </source>
</evidence>
<evidence type="ECO:0000256" key="5">
    <source>
        <dbReference type="ARBA" id="ARBA00022989"/>
    </source>
</evidence>
<feature type="transmembrane region" description="Helical" evidence="7">
    <location>
        <begin position="73"/>
        <end position="93"/>
    </location>
</feature>
<comment type="subcellular location">
    <subcellularLocation>
        <location evidence="1">Membrane</location>
        <topology evidence="1">Multi-pass membrane protein</topology>
    </subcellularLocation>
</comment>
<dbReference type="GO" id="GO:0016780">
    <property type="term" value="F:phosphotransferase activity, for other substituted phosphate groups"/>
    <property type="evidence" value="ECO:0007669"/>
    <property type="project" value="TreeGrafter"/>
</dbReference>
<dbReference type="RefSeq" id="WP_123092098.1">
    <property type="nucleotide sequence ID" value="NZ_CP044548.2"/>
</dbReference>
<evidence type="ECO:0000256" key="7">
    <source>
        <dbReference type="SAM" id="Phobius"/>
    </source>
</evidence>
<sequence>MKRGGERELVGGGGGGVTAVSAPVPAARAAAERIRSRRRRGWMRAVDVTVLALLVAADLAVPAFTLVAHPDQWLSALGLALGILAIGSWAGLYRRRFHNSVLDELPWILVAGAVGVGAAAVLPLLVGEPTPDRLRAVLLELAIALPLGRGLVYAGLRWWVGAHPARQTRVLVVGEDDRAAQLIERIESHPGEGVVIAGAVADGEPATPEVEVLGGVADLTDVVQRRRIDAVILTDASAPEWRLAHSLRRLPRRLKVLTVPAGYSLRLRGGRVSDQLWDIPVLPVTPGPLSGPGWWAKRAFDVVVAGTALLVLSPLLLVVALAVRLEIGRGVIFRQERIGRDGHPFVLYKFTSLKPTASREAETTWSIAHDDRVGPVGRFIRASSIDELPQLVNVLHGDMSIVGPRPERPHFVEQYADLYPGYEDRHRVPVGLTGYAAVNGLRGDTSISDRASFDNSYIDNWSMWEDVKIIVRTVRSVIGRHGR</sequence>
<keyword evidence="3 9" id="KW-0808">Transferase</keyword>
<keyword evidence="4 7" id="KW-0812">Transmembrane</keyword>
<feature type="transmembrane region" description="Helical" evidence="7">
    <location>
        <begin position="45"/>
        <end position="67"/>
    </location>
</feature>
<feature type="transmembrane region" description="Helical" evidence="7">
    <location>
        <begin position="302"/>
        <end position="323"/>
    </location>
</feature>
<dbReference type="GO" id="GO:0016020">
    <property type="term" value="C:membrane"/>
    <property type="evidence" value="ECO:0007669"/>
    <property type="project" value="UniProtKB-SubCell"/>
</dbReference>
<dbReference type="PANTHER" id="PTHR30576">
    <property type="entry name" value="COLANIC BIOSYNTHESIS UDP-GLUCOSE LIPID CARRIER TRANSFERASE"/>
    <property type="match status" value="1"/>
</dbReference>
<dbReference type="EMBL" id="CP044548">
    <property type="protein sequence ID" value="QFQ30692.2"/>
    <property type="molecule type" value="Genomic_DNA"/>
</dbReference>
<evidence type="ECO:0000256" key="6">
    <source>
        <dbReference type="ARBA" id="ARBA00023136"/>
    </source>
</evidence>
<accession>A0A5P8FPN0</accession>
<name>A0A5P8FPN0_9MICO</name>
<evidence type="ECO:0000313" key="10">
    <source>
        <dbReference type="Proteomes" id="UP000271708"/>
    </source>
</evidence>
<keyword evidence="5 7" id="KW-1133">Transmembrane helix</keyword>
<keyword evidence="6 7" id="KW-0472">Membrane</keyword>
<protein>
    <submittedName>
        <fullName evidence="9">Exopolysaccharide biosynthesis polyprenyl glycosylphosphotransferase</fullName>
    </submittedName>
</protein>
<dbReference type="GeneID" id="59161677"/>
<dbReference type="Proteomes" id="UP000271708">
    <property type="component" value="Chromosome"/>
</dbReference>
<dbReference type="Pfam" id="PF02397">
    <property type="entry name" value="Bac_transf"/>
    <property type="match status" value="1"/>
</dbReference>
<proteinExistence type="inferred from homology"/>
<evidence type="ECO:0000256" key="4">
    <source>
        <dbReference type="ARBA" id="ARBA00022692"/>
    </source>
</evidence>
<dbReference type="AlphaFoldDB" id="A0A5P8FPN0"/>
<dbReference type="KEGG" id="jme:EEW87_010890"/>
<feature type="transmembrane region" description="Helical" evidence="7">
    <location>
        <begin position="138"/>
        <end position="160"/>
    </location>
</feature>
<comment type="similarity">
    <text evidence="2">Belongs to the bacterial sugar transferase family.</text>
</comment>
<gene>
    <name evidence="9" type="ORF">EEW87_010890</name>
</gene>
<dbReference type="InterPro" id="IPR017475">
    <property type="entry name" value="EPS_sugar_tfrase"/>
</dbReference>
<dbReference type="Pfam" id="PF13727">
    <property type="entry name" value="CoA_binding_3"/>
    <property type="match status" value="1"/>
</dbReference>
<reference evidence="9 10" key="1">
    <citation type="submission" date="2019-09" db="EMBL/GenBank/DDBJ databases">
        <title>Complete Genome Sequence of Janibacter melonis M714 with both human health impact and industrial applications.</title>
        <authorList>
            <person name="Jin M."/>
            <person name="Zhao Q.R."/>
        </authorList>
    </citation>
    <scope>NUCLEOTIDE SEQUENCE [LARGE SCALE GENOMIC DNA]</scope>
    <source>
        <strain evidence="9 10">M714</strain>
    </source>
</reference>
<evidence type="ECO:0000256" key="1">
    <source>
        <dbReference type="ARBA" id="ARBA00004141"/>
    </source>
</evidence>
<dbReference type="InterPro" id="IPR003362">
    <property type="entry name" value="Bact_transf"/>
</dbReference>
<organism evidence="9 10">
    <name type="scientific">Janibacter melonis</name>
    <dbReference type="NCBI Taxonomy" id="262209"/>
    <lineage>
        <taxon>Bacteria</taxon>
        <taxon>Bacillati</taxon>
        <taxon>Actinomycetota</taxon>
        <taxon>Actinomycetes</taxon>
        <taxon>Micrococcales</taxon>
        <taxon>Intrasporangiaceae</taxon>
        <taxon>Janibacter</taxon>
    </lineage>
</organism>
<dbReference type="NCBIfam" id="TIGR03025">
    <property type="entry name" value="EPS_sugtrans"/>
    <property type="match status" value="1"/>
</dbReference>